<evidence type="ECO:0000256" key="2">
    <source>
        <dbReference type="ARBA" id="ARBA00022723"/>
    </source>
</evidence>
<dbReference type="InterPro" id="IPR013154">
    <property type="entry name" value="ADH-like_N"/>
</dbReference>
<dbReference type="RefSeq" id="WP_320510308.1">
    <property type="nucleotide sequence ID" value="NZ_JAXCLW010000008.1"/>
</dbReference>
<evidence type="ECO:0000256" key="3">
    <source>
        <dbReference type="ARBA" id="ARBA00022833"/>
    </source>
</evidence>
<dbReference type="Pfam" id="PF16912">
    <property type="entry name" value="Glu_dehyd_C"/>
    <property type="match status" value="1"/>
</dbReference>
<comment type="caution">
    <text evidence="7">The sequence shown here is derived from an EMBL/GenBank/DDBJ whole genome shotgun (WGS) entry which is preliminary data.</text>
</comment>
<evidence type="ECO:0000259" key="5">
    <source>
        <dbReference type="Pfam" id="PF08240"/>
    </source>
</evidence>
<organism evidence="7 8">
    <name type="scientific">Dongia soli</name>
    <dbReference type="NCBI Taxonomy" id="600628"/>
    <lineage>
        <taxon>Bacteria</taxon>
        <taxon>Pseudomonadati</taxon>
        <taxon>Pseudomonadota</taxon>
        <taxon>Alphaproteobacteria</taxon>
        <taxon>Rhodospirillales</taxon>
        <taxon>Dongiaceae</taxon>
        <taxon>Dongia</taxon>
    </lineage>
</organism>
<feature type="domain" description="Alcohol dehydrogenase-like N-terminal" evidence="5">
    <location>
        <begin position="27"/>
        <end position="139"/>
    </location>
</feature>
<keyword evidence="8" id="KW-1185">Reference proteome</keyword>
<sequence>MRALTLIPGQNHSLALQEIDQPDCSLGHLLVRCLDLGICGTDIEIAAGNYGWAPEGKQYLVIGHEALGEIIWAPDDSGFQPGDLVVGFVRRPDPVPCPNCAAGEWDTCSNGEYVERGIKSIDGYGSEQFALASAYAIRVPLSMRATAVLVEPASIVAKAWEQIRRIGARAHWQPKCALITGAGPVGLLAALMGEQQGFDMHVFDQVETGPKPDLVRALGATYHSGKLKDLDLRPDIIIECTGAAPVILDAFALNGRNGIVCLAGLSSGQHALDFDIGEIGRRLVLENDLIFGSVNANRRHYEQAVAALRTADQLWLQRLITRRVPLEQWPEAFERQSDDIKVVIDFTG</sequence>
<evidence type="ECO:0000313" key="8">
    <source>
        <dbReference type="Proteomes" id="UP001279642"/>
    </source>
</evidence>
<dbReference type="Pfam" id="PF08240">
    <property type="entry name" value="ADH_N"/>
    <property type="match status" value="1"/>
</dbReference>
<dbReference type="InterPro" id="IPR036291">
    <property type="entry name" value="NAD(P)-bd_dom_sf"/>
</dbReference>
<reference evidence="7 8" key="1">
    <citation type="journal article" date="2016" name="Antonie Van Leeuwenhoek">
        <title>Dongia soli sp. nov., isolated from soil from Dokdo, Korea.</title>
        <authorList>
            <person name="Kim D.U."/>
            <person name="Lee H."/>
            <person name="Kim H."/>
            <person name="Kim S.G."/>
            <person name="Ka J.O."/>
        </authorList>
    </citation>
    <scope>NUCLEOTIDE SEQUENCE [LARGE SCALE GENOMIC DNA]</scope>
    <source>
        <strain evidence="7 8">D78</strain>
    </source>
</reference>
<keyword evidence="4" id="KW-0560">Oxidoreductase</keyword>
<dbReference type="CDD" id="cd08230">
    <property type="entry name" value="glucose_DH"/>
    <property type="match status" value="1"/>
</dbReference>
<feature type="domain" description="Glucose dehydrogenase C-terminal" evidence="6">
    <location>
        <begin position="146"/>
        <end position="346"/>
    </location>
</feature>
<name>A0ABU5EH84_9PROT</name>
<proteinExistence type="predicted"/>
<dbReference type="PANTHER" id="PTHR43401:SF2">
    <property type="entry name" value="L-THREONINE 3-DEHYDROGENASE"/>
    <property type="match status" value="1"/>
</dbReference>
<dbReference type="PANTHER" id="PTHR43401">
    <property type="entry name" value="L-THREONINE 3-DEHYDROGENASE"/>
    <property type="match status" value="1"/>
</dbReference>
<evidence type="ECO:0000259" key="6">
    <source>
        <dbReference type="Pfam" id="PF16912"/>
    </source>
</evidence>
<dbReference type="EMBL" id="JAXCLW010000008">
    <property type="protein sequence ID" value="MDY0885234.1"/>
    <property type="molecule type" value="Genomic_DNA"/>
</dbReference>
<dbReference type="InterPro" id="IPR050129">
    <property type="entry name" value="Zn_alcohol_dh"/>
</dbReference>
<keyword evidence="3" id="KW-0862">Zinc</keyword>
<dbReference type="SUPFAM" id="SSF51735">
    <property type="entry name" value="NAD(P)-binding Rossmann-fold domains"/>
    <property type="match status" value="1"/>
</dbReference>
<protein>
    <submittedName>
        <fullName evidence="7">Glucose 1-dehydrogenase</fullName>
    </submittedName>
</protein>
<evidence type="ECO:0000256" key="4">
    <source>
        <dbReference type="ARBA" id="ARBA00023002"/>
    </source>
</evidence>
<keyword evidence="2" id="KW-0479">Metal-binding</keyword>
<dbReference type="Proteomes" id="UP001279642">
    <property type="component" value="Unassembled WGS sequence"/>
</dbReference>
<evidence type="ECO:0000313" key="7">
    <source>
        <dbReference type="EMBL" id="MDY0885234.1"/>
    </source>
</evidence>
<evidence type="ECO:0000256" key="1">
    <source>
        <dbReference type="ARBA" id="ARBA00001947"/>
    </source>
</evidence>
<dbReference type="InterPro" id="IPR031640">
    <property type="entry name" value="Glu_dehyd_C"/>
</dbReference>
<dbReference type="Gene3D" id="3.40.50.720">
    <property type="entry name" value="NAD(P)-binding Rossmann-like Domain"/>
    <property type="match status" value="1"/>
</dbReference>
<comment type="cofactor">
    <cofactor evidence="1">
        <name>Zn(2+)</name>
        <dbReference type="ChEBI" id="CHEBI:29105"/>
    </cofactor>
</comment>
<accession>A0ABU5EH84</accession>
<dbReference type="SUPFAM" id="SSF50129">
    <property type="entry name" value="GroES-like"/>
    <property type="match status" value="1"/>
</dbReference>
<gene>
    <name evidence="7" type="ORF">SMD27_20500</name>
</gene>
<dbReference type="Gene3D" id="3.90.180.10">
    <property type="entry name" value="Medium-chain alcohol dehydrogenases, catalytic domain"/>
    <property type="match status" value="1"/>
</dbReference>
<dbReference type="InterPro" id="IPR011032">
    <property type="entry name" value="GroES-like_sf"/>
</dbReference>